<dbReference type="Proteomes" id="UP000295192">
    <property type="component" value="Unassembled WGS sequence"/>
</dbReference>
<keyword evidence="3" id="KW-1185">Reference proteome</keyword>
<protein>
    <submittedName>
        <fullName evidence="2">Uncharacterized protein</fullName>
    </submittedName>
</protein>
<reference evidence="2 3" key="1">
    <citation type="journal article" date="2019" name="J. Hered.">
        <title>An Improved Genome Assembly for Drosophila navojoa, the Basal Species in the mojavensis Cluster.</title>
        <authorList>
            <person name="Vanderlinde T."/>
            <person name="Dupim E.G."/>
            <person name="Nazario-Yepiz N.O."/>
            <person name="Carvalho A.B."/>
        </authorList>
    </citation>
    <scope>NUCLEOTIDE SEQUENCE [LARGE SCALE GENOMIC DNA]</scope>
    <source>
        <strain evidence="2">Navoj_Jal97</strain>
        <tissue evidence="2">Whole organism</tissue>
    </source>
</reference>
<evidence type="ECO:0000313" key="2">
    <source>
        <dbReference type="EMBL" id="TDG43821.1"/>
    </source>
</evidence>
<proteinExistence type="predicted"/>
<name>A0A484B7J6_DRONA</name>
<comment type="caution">
    <text evidence="2">The sequence shown here is derived from an EMBL/GenBank/DDBJ whole genome shotgun (WGS) entry which is preliminary data.</text>
</comment>
<organism evidence="2 3">
    <name type="scientific">Drosophila navojoa</name>
    <name type="common">Fruit fly</name>
    <dbReference type="NCBI Taxonomy" id="7232"/>
    <lineage>
        <taxon>Eukaryota</taxon>
        <taxon>Metazoa</taxon>
        <taxon>Ecdysozoa</taxon>
        <taxon>Arthropoda</taxon>
        <taxon>Hexapoda</taxon>
        <taxon>Insecta</taxon>
        <taxon>Pterygota</taxon>
        <taxon>Neoptera</taxon>
        <taxon>Endopterygota</taxon>
        <taxon>Diptera</taxon>
        <taxon>Brachycera</taxon>
        <taxon>Muscomorpha</taxon>
        <taxon>Ephydroidea</taxon>
        <taxon>Drosophilidae</taxon>
        <taxon>Drosophila</taxon>
    </lineage>
</organism>
<gene>
    <name evidence="2" type="ORF">AWZ03_009771</name>
</gene>
<sequence length="93" mass="10088">MPYVPVPHRAAPHPGQKRPDCRQQIAVAVSPGARRNIDTANTPSPHLLGKQQLTTATLKVFGFSVMCCMDGALTAPRRTAPPNHHWDSGFIGH</sequence>
<dbReference type="AlphaFoldDB" id="A0A484B7J6"/>
<evidence type="ECO:0000256" key="1">
    <source>
        <dbReference type="SAM" id="MobiDB-lite"/>
    </source>
</evidence>
<evidence type="ECO:0000313" key="3">
    <source>
        <dbReference type="Proteomes" id="UP000295192"/>
    </source>
</evidence>
<accession>A0A484B7J6</accession>
<feature type="region of interest" description="Disordered" evidence="1">
    <location>
        <begin position="1"/>
        <end position="21"/>
    </location>
</feature>
<dbReference type="EMBL" id="LSRL02000131">
    <property type="protein sequence ID" value="TDG43821.1"/>
    <property type="molecule type" value="Genomic_DNA"/>
</dbReference>